<dbReference type="OrthoDB" id="3945550at2759"/>
<accession>A0A319EV99</accession>
<keyword evidence="2" id="KW-1185">Reference proteome</keyword>
<gene>
    <name evidence="1" type="ORF">BO71DRAFT_429128</name>
</gene>
<dbReference type="AlphaFoldDB" id="A0A319EV99"/>
<evidence type="ECO:0000313" key="1">
    <source>
        <dbReference type="EMBL" id="PYH95292.1"/>
    </source>
</evidence>
<dbReference type="VEuPathDB" id="FungiDB:BO71DRAFT_429128"/>
<dbReference type="Proteomes" id="UP000247810">
    <property type="component" value="Unassembled WGS sequence"/>
</dbReference>
<protein>
    <recommendedName>
        <fullName evidence="3">F-box domain-containing protein</fullName>
    </recommendedName>
</protein>
<name>A0A319EV99_9EURO</name>
<sequence length="179" mass="20277">MSSFLSLPLDVVRQICDHLANDDFPSIYDLALVNKDCYRVANRYRFRHIYLTFPVRTFVISAFRFCEEKGRGEEIAIYQAIKKIPLTDLSLTLDCRITREGFQSCGLSSLGNPILDPDLVRDMFINVAVDSILAEEIFLAVSQGSLQHLKLDGGGARVCEETYEAEKGLGIFEPMFREL</sequence>
<evidence type="ECO:0008006" key="3">
    <source>
        <dbReference type="Google" id="ProtNLM"/>
    </source>
</evidence>
<organism evidence="1 2">
    <name type="scientific">Aspergillus ellipticus CBS 707.79</name>
    <dbReference type="NCBI Taxonomy" id="1448320"/>
    <lineage>
        <taxon>Eukaryota</taxon>
        <taxon>Fungi</taxon>
        <taxon>Dikarya</taxon>
        <taxon>Ascomycota</taxon>
        <taxon>Pezizomycotina</taxon>
        <taxon>Eurotiomycetes</taxon>
        <taxon>Eurotiomycetidae</taxon>
        <taxon>Eurotiales</taxon>
        <taxon>Aspergillaceae</taxon>
        <taxon>Aspergillus</taxon>
        <taxon>Aspergillus subgen. Circumdati</taxon>
    </lineage>
</organism>
<evidence type="ECO:0000313" key="2">
    <source>
        <dbReference type="Proteomes" id="UP000247810"/>
    </source>
</evidence>
<reference evidence="1 2" key="1">
    <citation type="submission" date="2018-02" db="EMBL/GenBank/DDBJ databases">
        <title>The genomes of Aspergillus section Nigri reveals drivers in fungal speciation.</title>
        <authorList>
            <consortium name="DOE Joint Genome Institute"/>
            <person name="Vesth T.C."/>
            <person name="Nybo J."/>
            <person name="Theobald S."/>
            <person name="Brandl J."/>
            <person name="Frisvad J.C."/>
            <person name="Nielsen K.F."/>
            <person name="Lyhne E.K."/>
            <person name="Kogle M.E."/>
            <person name="Kuo A."/>
            <person name="Riley R."/>
            <person name="Clum A."/>
            <person name="Nolan M."/>
            <person name="Lipzen A."/>
            <person name="Salamov A."/>
            <person name="Henrissat B."/>
            <person name="Wiebenga A."/>
            <person name="De vries R.P."/>
            <person name="Grigoriev I.V."/>
            <person name="Mortensen U.H."/>
            <person name="Andersen M.R."/>
            <person name="Baker S.E."/>
        </authorList>
    </citation>
    <scope>NUCLEOTIDE SEQUENCE [LARGE SCALE GENOMIC DNA]</scope>
    <source>
        <strain evidence="1 2">CBS 707.79</strain>
    </source>
</reference>
<dbReference type="EMBL" id="KZ825855">
    <property type="protein sequence ID" value="PYH95292.1"/>
    <property type="molecule type" value="Genomic_DNA"/>
</dbReference>
<proteinExistence type="predicted"/>